<keyword evidence="3" id="KW-1185">Reference proteome</keyword>
<evidence type="ECO:0000256" key="1">
    <source>
        <dbReference type="SAM" id="MobiDB-lite"/>
    </source>
</evidence>
<dbReference type="Proteomes" id="UP001281305">
    <property type="component" value="Chromosome"/>
</dbReference>
<feature type="region of interest" description="Disordered" evidence="1">
    <location>
        <begin position="123"/>
        <end position="148"/>
    </location>
</feature>
<protein>
    <submittedName>
        <fullName evidence="2">DUF721 domain-containing protein</fullName>
    </submittedName>
</protein>
<dbReference type="EMBL" id="CP146606">
    <property type="protein sequence ID" value="WYK16803.1"/>
    <property type="molecule type" value="Genomic_DNA"/>
</dbReference>
<evidence type="ECO:0000313" key="3">
    <source>
        <dbReference type="Proteomes" id="UP001281305"/>
    </source>
</evidence>
<dbReference type="Pfam" id="PF05258">
    <property type="entry name" value="DciA"/>
    <property type="match status" value="1"/>
</dbReference>
<name>A0ABZ2TAS5_9RHOB</name>
<accession>A0ABZ2TAS5</accession>
<proteinExistence type="predicted"/>
<sequence length="173" mass="18660">MPTREGTTYGFKRSGALLGSQIRKGSESRGFAVSRVVTHWPEIAGEEVAAFSRPVKVSYTRGGFGATLTVLTTGAQAPILEMQKEALRDRVNATYGYNAISRIHITQTAPVGFSEGQVDFEHRPRGETATPEPDTQTQAEAADLSDPVADNDLRAALEKLGQNVLTKSKISKP</sequence>
<gene>
    <name evidence="2" type="ORF">RZS32_010195</name>
</gene>
<dbReference type="InterPro" id="IPR007922">
    <property type="entry name" value="DciA-like"/>
</dbReference>
<organism evidence="2 3">
    <name type="scientific">Roseovarius rhodophyticola</name>
    <dbReference type="NCBI Taxonomy" id="3080827"/>
    <lineage>
        <taxon>Bacteria</taxon>
        <taxon>Pseudomonadati</taxon>
        <taxon>Pseudomonadota</taxon>
        <taxon>Alphaproteobacteria</taxon>
        <taxon>Rhodobacterales</taxon>
        <taxon>Roseobacteraceae</taxon>
        <taxon>Roseovarius</taxon>
    </lineage>
</organism>
<dbReference type="InterPro" id="IPR010593">
    <property type="entry name" value="DUF1159"/>
</dbReference>
<reference evidence="2 3" key="1">
    <citation type="submission" date="2024-02" db="EMBL/GenBank/DDBJ databases">
        <title>Roseovarius strain W115 nov., isolated from a marine algae.</title>
        <authorList>
            <person name="Lee M.W."/>
            <person name="Lee J.K."/>
            <person name="Kim J.M."/>
            <person name="Choi D.G."/>
            <person name="Baek J.H."/>
            <person name="Bayburt H."/>
            <person name="Jung J.J."/>
            <person name="Han D.M."/>
            <person name="Jeon C.O."/>
        </authorList>
    </citation>
    <scope>NUCLEOTIDE SEQUENCE [LARGE SCALE GENOMIC DNA]</scope>
    <source>
        <strain evidence="2 3">W115</strain>
    </source>
</reference>
<dbReference type="RefSeq" id="WP_317056873.1">
    <property type="nucleotide sequence ID" value="NZ_CP146606.1"/>
</dbReference>
<dbReference type="PIRSF" id="PIRSF032064">
    <property type="entry name" value="UCP032064"/>
    <property type="match status" value="1"/>
</dbReference>
<evidence type="ECO:0000313" key="2">
    <source>
        <dbReference type="EMBL" id="WYK16803.1"/>
    </source>
</evidence>